<dbReference type="EMBL" id="MTKP01000184">
    <property type="protein sequence ID" value="RWX48018.1"/>
    <property type="molecule type" value="Genomic_DNA"/>
</dbReference>
<proteinExistence type="predicted"/>
<feature type="domain" description="Cysteine-rich" evidence="6">
    <location>
        <begin position="101"/>
        <end position="185"/>
    </location>
</feature>
<comment type="caution">
    <text evidence="7">The sequence shown here is derived from an EMBL/GenBank/DDBJ whole genome shotgun (WGS) entry which is preliminary data.</text>
</comment>
<evidence type="ECO:0000256" key="3">
    <source>
        <dbReference type="ARBA" id="ARBA00022737"/>
    </source>
</evidence>
<dbReference type="PANTHER" id="PTHR32479">
    <property type="entry name" value="GLYCOLATE OXIDASE IRON-SULFUR SUBUNIT"/>
    <property type="match status" value="1"/>
</dbReference>
<dbReference type="InterPro" id="IPR004017">
    <property type="entry name" value="Cys_rich_dom"/>
</dbReference>
<gene>
    <name evidence="7" type="ORF">VT98_11843</name>
</gene>
<organism evidence="7 8">
    <name type="scientific">Candidatus Electrothrix communis</name>
    <dbReference type="NCBI Taxonomy" id="1859133"/>
    <lineage>
        <taxon>Bacteria</taxon>
        <taxon>Pseudomonadati</taxon>
        <taxon>Thermodesulfobacteriota</taxon>
        <taxon>Desulfobulbia</taxon>
        <taxon>Desulfobulbales</taxon>
        <taxon>Desulfobulbaceae</taxon>
        <taxon>Candidatus Electrothrix</taxon>
    </lineage>
</organism>
<evidence type="ECO:0000313" key="8">
    <source>
        <dbReference type="Proteomes" id="UP000288086"/>
    </source>
</evidence>
<dbReference type="AlphaFoldDB" id="A0A444J4M4"/>
<keyword evidence="1" id="KW-0004">4Fe-4S</keyword>
<dbReference type="GO" id="GO:0051539">
    <property type="term" value="F:4 iron, 4 sulfur cluster binding"/>
    <property type="evidence" value="ECO:0007669"/>
    <property type="project" value="UniProtKB-KW"/>
</dbReference>
<accession>A0A444J4M4</accession>
<dbReference type="Pfam" id="PF02754">
    <property type="entry name" value="CCG"/>
    <property type="match status" value="2"/>
</dbReference>
<dbReference type="GO" id="GO:0046872">
    <property type="term" value="F:metal ion binding"/>
    <property type="evidence" value="ECO:0007669"/>
    <property type="project" value="UniProtKB-KW"/>
</dbReference>
<feature type="domain" description="Cysteine-rich" evidence="6">
    <location>
        <begin position="242"/>
        <end position="321"/>
    </location>
</feature>
<keyword evidence="3" id="KW-0677">Repeat</keyword>
<evidence type="ECO:0000256" key="2">
    <source>
        <dbReference type="ARBA" id="ARBA00022723"/>
    </source>
</evidence>
<evidence type="ECO:0000256" key="4">
    <source>
        <dbReference type="ARBA" id="ARBA00023004"/>
    </source>
</evidence>
<keyword evidence="4" id="KW-0408">Iron</keyword>
<dbReference type="PANTHER" id="PTHR32479:SF17">
    <property type="entry name" value="GLYCOLATE OXIDASE IRON-SULFUR SUBUNIT"/>
    <property type="match status" value="1"/>
</dbReference>
<evidence type="ECO:0000259" key="6">
    <source>
        <dbReference type="Pfam" id="PF02754"/>
    </source>
</evidence>
<keyword evidence="5" id="KW-0411">Iron-sulfur</keyword>
<sequence>CPRQLPITNIISQARSTFSPFYGPNGLKKAVGCTALSHPELLDGLVKAGISLHRLQTLPALSGLRLKLGLLEERTGPSLLKNNDTPSRKDLTEQQPASALSYFTGCLARHIQPSIAEATQTLLSKSNLLPAQVPADQYCCGLAAWSAGKREQARELARKNIQAFSAPALADTSIITSCASCSSHLLAYPTLFAEHDPWHGKALAFADRVREFTSFFDAKLPISPCIDTPEHPNYPKQRIFHHDPCHLRFKDKGMSAPRSLLQKAGVLILEPEEGPLCCGQGGLFHIACPEHSLQIFQQSSKQVLAGSPDYVTTTCSGCLMQYQEGLARQGQQVKVVHLAILLADFQEAG</sequence>
<reference evidence="7 8" key="1">
    <citation type="submission" date="2017-01" db="EMBL/GenBank/DDBJ databases">
        <title>The cable genome- insights into the physiology and evolution of filamentous bacteria capable of sulfide oxidation via long distance electron transfer.</title>
        <authorList>
            <person name="Schreiber L."/>
            <person name="Bjerg J.T."/>
            <person name="Boggild A."/>
            <person name="Van De Vossenberg J."/>
            <person name="Meysman F."/>
            <person name="Nielsen L.P."/>
            <person name="Schramm A."/>
            <person name="Kjeldsen K.U."/>
        </authorList>
    </citation>
    <scope>NUCLEOTIDE SEQUENCE [LARGE SCALE GENOMIC DNA]</scope>
    <source>
        <strain evidence="7">A1</strain>
    </source>
</reference>
<name>A0A444J4M4_9BACT</name>
<dbReference type="GO" id="GO:0016491">
    <property type="term" value="F:oxidoreductase activity"/>
    <property type="evidence" value="ECO:0007669"/>
    <property type="project" value="UniProtKB-ARBA"/>
</dbReference>
<evidence type="ECO:0000313" key="7">
    <source>
        <dbReference type="EMBL" id="RWX48018.1"/>
    </source>
</evidence>
<dbReference type="Proteomes" id="UP000288086">
    <property type="component" value="Unassembled WGS sequence"/>
</dbReference>
<evidence type="ECO:0000256" key="1">
    <source>
        <dbReference type="ARBA" id="ARBA00022485"/>
    </source>
</evidence>
<protein>
    <submittedName>
        <fullName evidence="7">Glycolate oxidase iron-sulfur subunit</fullName>
    </submittedName>
</protein>
<keyword evidence="2" id="KW-0479">Metal-binding</keyword>
<evidence type="ECO:0000256" key="5">
    <source>
        <dbReference type="ARBA" id="ARBA00023014"/>
    </source>
</evidence>
<keyword evidence="8" id="KW-1185">Reference proteome</keyword>
<feature type="non-terminal residue" evidence="7">
    <location>
        <position position="1"/>
    </location>
</feature>